<dbReference type="EMBL" id="JELY01000421">
    <property type="protein sequence ID" value="KYF59465.1"/>
    <property type="molecule type" value="Genomic_DNA"/>
</dbReference>
<protein>
    <recommendedName>
        <fullName evidence="4">Secreted protein</fullName>
    </recommendedName>
</protein>
<dbReference type="Proteomes" id="UP000075420">
    <property type="component" value="Unassembled WGS sequence"/>
</dbReference>
<comment type="caution">
    <text evidence="2">The sequence shown here is derived from an EMBL/GenBank/DDBJ whole genome shotgun (WGS) entry which is preliminary data.</text>
</comment>
<name>A0A150PUR5_SORCE</name>
<organism evidence="2 3">
    <name type="scientific">Sorangium cellulosum</name>
    <name type="common">Polyangium cellulosum</name>
    <dbReference type="NCBI Taxonomy" id="56"/>
    <lineage>
        <taxon>Bacteria</taxon>
        <taxon>Pseudomonadati</taxon>
        <taxon>Myxococcota</taxon>
        <taxon>Polyangia</taxon>
        <taxon>Polyangiales</taxon>
        <taxon>Polyangiaceae</taxon>
        <taxon>Sorangium</taxon>
    </lineage>
</organism>
<keyword evidence="1" id="KW-0732">Signal</keyword>
<proteinExistence type="predicted"/>
<evidence type="ECO:0008006" key="4">
    <source>
        <dbReference type="Google" id="ProtNLM"/>
    </source>
</evidence>
<gene>
    <name evidence="2" type="ORF">BE08_41680</name>
</gene>
<sequence length="190" mass="19904">MVRRRWPGSALAGPCAGLVALSLVTTGARAEQGAPPRWQVDIKAAYVVLGASAARATGGIMPSATAMHRWPLRDAVDVGLGADVGLFGLGGDARWLGFLGGPAASARVMPFRVPVSLELTARLDFGRIPVCNTWGLCLRYIGFFPAVEAGAAYLSTQHVAIVATCGVRFIRTLAWSGVSVEPAAAGRIFW</sequence>
<evidence type="ECO:0000313" key="2">
    <source>
        <dbReference type="EMBL" id="KYF59465.1"/>
    </source>
</evidence>
<evidence type="ECO:0000313" key="3">
    <source>
        <dbReference type="Proteomes" id="UP000075420"/>
    </source>
</evidence>
<dbReference type="AlphaFoldDB" id="A0A150PUR5"/>
<accession>A0A150PUR5</accession>
<feature type="chain" id="PRO_5007566273" description="Secreted protein" evidence="1">
    <location>
        <begin position="31"/>
        <end position="190"/>
    </location>
</feature>
<evidence type="ECO:0000256" key="1">
    <source>
        <dbReference type="SAM" id="SignalP"/>
    </source>
</evidence>
<reference evidence="2 3" key="1">
    <citation type="submission" date="2014-02" db="EMBL/GenBank/DDBJ databases">
        <title>The small core and large imbalanced accessory genome model reveals a collaborative survival strategy of Sorangium cellulosum strains in nature.</title>
        <authorList>
            <person name="Han K."/>
            <person name="Peng R."/>
            <person name="Blom J."/>
            <person name="Li Y.-Z."/>
        </authorList>
    </citation>
    <scope>NUCLEOTIDE SEQUENCE [LARGE SCALE GENOMIC DNA]</scope>
    <source>
        <strain evidence="2 3">So0157-25</strain>
    </source>
</reference>
<feature type="signal peptide" evidence="1">
    <location>
        <begin position="1"/>
        <end position="30"/>
    </location>
</feature>